<dbReference type="GeneID" id="75829487"/>
<reference evidence="1" key="2">
    <citation type="submission" date="2022-07" db="EMBL/GenBank/DDBJ databases">
        <authorList>
            <person name="Goncalves M.F.M."/>
            <person name="Hilario S."/>
            <person name="Van De Peer Y."/>
            <person name="Esteves A.C."/>
            <person name="Alves A."/>
        </authorList>
    </citation>
    <scope>NUCLEOTIDE SEQUENCE</scope>
    <source>
        <strain evidence="1">MUM 19.33</strain>
    </source>
</reference>
<sequence>MNDGPDLLFGIDLGMSCTGVSYLNRTRGNNIVQIFKDWGGYRVEDKAPTRLKYVDNKGKPSSWGFKCENDHYGEVQEWFKTDFGVGPRDSDRQVEVRRLYTDYLECLYEQLRSEFPPAVLNGKHWDRTSIRFYFSVPATWDTAIVDEFCVLARRAGFGSQPGFDVKATLTEPHAVAAYTLSCEGFIEDLCFLNIDDALKGKISMRIQCGSTFIDSGFMELAKARLQPLAHILSSSIEDVAWQMMRGIDFQSNKKELGSGRWGDEDTFRIKIPNMPHSISEASLRVKDGDMQFAWSELRQIFDTQVVQMTRMLDSMMEHQGLRASPRYSQVNHVILSGGLGSSKYVQKEIFGHISKSKGDTINDSKSIRYPFSVEFGLELDPSHRRAQVPIMTSLRNPVPDFNELEVVRLHTTLDADLSQVGRGSIVKKNTIWSRGNRNPIVKVRFLIEAVVGIADVKFRCLDAETGKQISADAALPFQMEERAVPMPASFLVREDTDE</sequence>
<protein>
    <submittedName>
        <fullName evidence="1">Uncharacterized protein</fullName>
    </submittedName>
</protein>
<dbReference type="EMBL" id="JAGIXG020000071">
    <property type="protein sequence ID" value="KAI6778357.1"/>
    <property type="molecule type" value="Genomic_DNA"/>
</dbReference>
<accession>A0A9Q0BAI1</accession>
<gene>
    <name evidence="1" type="ORF">J7T54_002981</name>
</gene>
<reference evidence="1" key="1">
    <citation type="journal article" date="2021" name="J Fungi (Basel)">
        <title>Genomic and Metabolomic Analyses of the Marine Fungus Emericellopsis cladophorae: Insights into Saltwater Adaptability Mechanisms and Its Biosynthetic Potential.</title>
        <authorList>
            <person name="Goncalves M.F.M."/>
            <person name="Hilario S."/>
            <person name="Van de Peer Y."/>
            <person name="Esteves A.C."/>
            <person name="Alves A."/>
        </authorList>
    </citation>
    <scope>NUCLEOTIDE SEQUENCE</scope>
    <source>
        <strain evidence="1">MUM 19.33</strain>
    </source>
</reference>
<dbReference type="RefSeq" id="XP_051359213.1">
    <property type="nucleotide sequence ID" value="XM_051509831.1"/>
</dbReference>
<dbReference type="Gene3D" id="3.30.420.40">
    <property type="match status" value="1"/>
</dbReference>
<dbReference type="OrthoDB" id="2394218at2759"/>
<dbReference type="PANTHER" id="PTHR42749">
    <property type="entry name" value="CELL SHAPE-DETERMINING PROTEIN MREB"/>
    <property type="match status" value="1"/>
</dbReference>
<dbReference type="InterPro" id="IPR043129">
    <property type="entry name" value="ATPase_NBD"/>
</dbReference>
<dbReference type="AlphaFoldDB" id="A0A9Q0BAI1"/>
<dbReference type="SUPFAM" id="SSF53067">
    <property type="entry name" value="Actin-like ATPase domain"/>
    <property type="match status" value="1"/>
</dbReference>
<comment type="caution">
    <text evidence="1">The sequence shown here is derived from an EMBL/GenBank/DDBJ whole genome shotgun (WGS) entry which is preliminary data.</text>
</comment>
<proteinExistence type="predicted"/>
<dbReference type="PANTHER" id="PTHR42749:SF1">
    <property type="entry name" value="CELL SHAPE-DETERMINING PROTEIN MREB"/>
    <property type="match status" value="1"/>
</dbReference>
<evidence type="ECO:0000313" key="1">
    <source>
        <dbReference type="EMBL" id="KAI6778357.1"/>
    </source>
</evidence>
<evidence type="ECO:0000313" key="2">
    <source>
        <dbReference type="Proteomes" id="UP001055219"/>
    </source>
</evidence>
<dbReference type="Proteomes" id="UP001055219">
    <property type="component" value="Unassembled WGS sequence"/>
</dbReference>
<keyword evidence="2" id="KW-1185">Reference proteome</keyword>
<dbReference type="CDD" id="cd10170">
    <property type="entry name" value="ASKHA_NBD_HSP70"/>
    <property type="match status" value="1"/>
</dbReference>
<organism evidence="1 2">
    <name type="scientific">Emericellopsis cladophorae</name>
    <dbReference type="NCBI Taxonomy" id="2686198"/>
    <lineage>
        <taxon>Eukaryota</taxon>
        <taxon>Fungi</taxon>
        <taxon>Dikarya</taxon>
        <taxon>Ascomycota</taxon>
        <taxon>Pezizomycotina</taxon>
        <taxon>Sordariomycetes</taxon>
        <taxon>Hypocreomycetidae</taxon>
        <taxon>Hypocreales</taxon>
        <taxon>Bionectriaceae</taxon>
        <taxon>Emericellopsis</taxon>
    </lineage>
</organism>
<name>A0A9Q0BAI1_9HYPO</name>